<dbReference type="GO" id="GO:0005886">
    <property type="term" value="C:plasma membrane"/>
    <property type="evidence" value="ECO:0007669"/>
    <property type="project" value="InterPro"/>
</dbReference>
<evidence type="ECO:0000256" key="2">
    <source>
        <dbReference type="ARBA" id="ARBA00022692"/>
    </source>
</evidence>
<evidence type="ECO:0000256" key="3">
    <source>
        <dbReference type="ARBA" id="ARBA00022989"/>
    </source>
</evidence>
<protein>
    <recommendedName>
        <fullName evidence="5">Translocation and assembly module TamB C-terminal domain-containing protein</fullName>
    </recommendedName>
</protein>
<accession>A0A699VKA2</accession>
<keyword evidence="2" id="KW-0812">Transmembrane</keyword>
<dbReference type="PANTHER" id="PTHR36985">
    <property type="entry name" value="TRANSLOCATION AND ASSEMBLY MODULE SUBUNIT TAMB"/>
    <property type="match status" value="1"/>
</dbReference>
<comment type="subcellular location">
    <subcellularLocation>
        <location evidence="1">Membrane</location>
        <topology evidence="1">Single-pass membrane protein</topology>
    </subcellularLocation>
</comment>
<dbReference type="InterPro" id="IPR007452">
    <property type="entry name" value="TamB_C"/>
</dbReference>
<dbReference type="AlphaFoldDB" id="A0A699VKA2"/>
<evidence type="ECO:0000256" key="1">
    <source>
        <dbReference type="ARBA" id="ARBA00004167"/>
    </source>
</evidence>
<dbReference type="Pfam" id="PF04357">
    <property type="entry name" value="TamB"/>
    <property type="match status" value="1"/>
</dbReference>
<keyword evidence="4" id="KW-0472">Membrane</keyword>
<keyword evidence="3" id="KW-1133">Transmembrane helix</keyword>
<evidence type="ECO:0000313" key="6">
    <source>
        <dbReference type="EMBL" id="GFD34629.1"/>
    </source>
</evidence>
<organism evidence="6">
    <name type="scientific">Tanacetum cinerariifolium</name>
    <name type="common">Dalmatian daisy</name>
    <name type="synonym">Chrysanthemum cinerariifolium</name>
    <dbReference type="NCBI Taxonomy" id="118510"/>
    <lineage>
        <taxon>Eukaryota</taxon>
        <taxon>Viridiplantae</taxon>
        <taxon>Streptophyta</taxon>
        <taxon>Embryophyta</taxon>
        <taxon>Tracheophyta</taxon>
        <taxon>Spermatophyta</taxon>
        <taxon>Magnoliopsida</taxon>
        <taxon>eudicotyledons</taxon>
        <taxon>Gunneridae</taxon>
        <taxon>Pentapetalae</taxon>
        <taxon>asterids</taxon>
        <taxon>campanulids</taxon>
        <taxon>Asterales</taxon>
        <taxon>Asteraceae</taxon>
        <taxon>Asteroideae</taxon>
        <taxon>Anthemideae</taxon>
        <taxon>Anthemidinae</taxon>
        <taxon>Tanacetum</taxon>
    </lineage>
</organism>
<comment type="caution">
    <text evidence="6">The sequence shown here is derived from an EMBL/GenBank/DDBJ whole genome shotgun (WGS) entry which is preliminary data.</text>
</comment>
<feature type="domain" description="Translocation and assembly module TamB C-terminal" evidence="5">
    <location>
        <begin position="1"/>
        <end position="77"/>
    </location>
</feature>
<evidence type="ECO:0000256" key="4">
    <source>
        <dbReference type="ARBA" id="ARBA00023136"/>
    </source>
</evidence>
<dbReference type="PANTHER" id="PTHR36985:SF1">
    <property type="entry name" value="TRANSLOCATION AND ASSEMBLY MODULE SUBUNIT TAMB"/>
    <property type="match status" value="1"/>
</dbReference>
<proteinExistence type="predicted"/>
<evidence type="ECO:0000259" key="5">
    <source>
        <dbReference type="Pfam" id="PF04357"/>
    </source>
</evidence>
<dbReference type="EMBL" id="BKCJ011448879">
    <property type="protein sequence ID" value="GFD34629.1"/>
    <property type="molecule type" value="Genomic_DNA"/>
</dbReference>
<dbReference type="GO" id="GO:0009306">
    <property type="term" value="P:protein secretion"/>
    <property type="evidence" value="ECO:0007669"/>
    <property type="project" value="InterPro"/>
</dbReference>
<sequence>ALSYLVLGRPLATNGEDNNMMAQAALALGLAGSSSTAGKLASGLGIKDFDLDTSGSGDSTAVVASGKITDKLSLRYGGEGITDNKVMPSSRSSGRFVVNFLSFPQPQNKDSAHGSSDS</sequence>
<name>A0A699VKA2_TANCI</name>
<feature type="non-terminal residue" evidence="6">
    <location>
        <position position="1"/>
    </location>
</feature>
<reference evidence="6" key="1">
    <citation type="journal article" date="2019" name="Sci. Rep.">
        <title>Draft genome of Tanacetum cinerariifolium, the natural source of mosquito coil.</title>
        <authorList>
            <person name="Yamashiro T."/>
            <person name="Shiraishi A."/>
            <person name="Satake H."/>
            <person name="Nakayama K."/>
        </authorList>
    </citation>
    <scope>NUCLEOTIDE SEQUENCE</scope>
</reference>
<gene>
    <name evidence="6" type="ORF">Tci_906598</name>
</gene>